<proteinExistence type="predicted"/>
<evidence type="ECO:0000256" key="1">
    <source>
        <dbReference type="SAM" id="Phobius"/>
    </source>
</evidence>
<keyword evidence="1" id="KW-1133">Transmembrane helix</keyword>
<organism evidence="2 3">
    <name type="scientific">Novosphingobium ovatum</name>
    <dbReference type="NCBI Taxonomy" id="1908523"/>
    <lineage>
        <taxon>Bacteria</taxon>
        <taxon>Pseudomonadati</taxon>
        <taxon>Pseudomonadota</taxon>
        <taxon>Alphaproteobacteria</taxon>
        <taxon>Sphingomonadales</taxon>
        <taxon>Sphingomonadaceae</taxon>
        <taxon>Novosphingobium</taxon>
    </lineage>
</organism>
<feature type="transmembrane region" description="Helical" evidence="1">
    <location>
        <begin position="92"/>
        <end position="110"/>
    </location>
</feature>
<name>A0ABW9XA58_9SPHN</name>
<evidence type="ECO:0000313" key="3">
    <source>
        <dbReference type="Proteomes" id="UP000753724"/>
    </source>
</evidence>
<keyword evidence="1" id="KW-0812">Transmembrane</keyword>
<comment type="caution">
    <text evidence="2">The sequence shown here is derived from an EMBL/GenBank/DDBJ whole genome shotgun (WGS) entry which is preliminary data.</text>
</comment>
<evidence type="ECO:0000313" key="2">
    <source>
        <dbReference type="EMBL" id="NBC35402.1"/>
    </source>
</evidence>
<gene>
    <name evidence="2" type="ORF">GTZ99_02395</name>
</gene>
<keyword evidence="1" id="KW-0472">Membrane</keyword>
<sequence length="111" mass="12813">MRRALVLGDEVARHPFRQTLPAHIRTDAAPVTLRPAPELSHSERMGEAARHAGDELRGSFARHGHAVYHALFRRWRIHRSQRQPMRLTMQDGRDFLLAYCACFLAISAFIW</sequence>
<dbReference type="RefSeq" id="WP_161716671.1">
    <property type="nucleotide sequence ID" value="NZ_JAAAPO010000001.1"/>
</dbReference>
<dbReference type="EMBL" id="JAAAPO010000001">
    <property type="protein sequence ID" value="NBC35402.1"/>
    <property type="molecule type" value="Genomic_DNA"/>
</dbReference>
<accession>A0ABW9XA58</accession>
<protein>
    <submittedName>
        <fullName evidence="2">Uncharacterized protein</fullName>
    </submittedName>
</protein>
<dbReference type="Proteomes" id="UP000753724">
    <property type="component" value="Unassembled WGS sequence"/>
</dbReference>
<reference evidence="3" key="1">
    <citation type="submission" date="2020-01" db="EMBL/GenBank/DDBJ databases">
        <title>Sphingomonas sp. strain CSW-10.</title>
        <authorList>
            <person name="Chen W.-M."/>
        </authorList>
    </citation>
    <scope>NUCLEOTIDE SEQUENCE [LARGE SCALE GENOMIC DNA]</scope>
    <source>
        <strain evidence="3">FSY-8</strain>
    </source>
</reference>
<keyword evidence="3" id="KW-1185">Reference proteome</keyword>